<gene>
    <name evidence="1" type="ORF">CWE15_10000</name>
</gene>
<comment type="caution">
    <text evidence="1">The sequence shown here is derived from an EMBL/GenBank/DDBJ whole genome shotgun (WGS) entry which is preliminary data.</text>
</comment>
<reference evidence="1 2" key="1">
    <citation type="journal article" date="2011" name="Front. Microbiol.">
        <title>Genomic signatures of strain selection and enhancement in Bacillus atrophaeus var. globigii, a historical biowarfare simulant.</title>
        <authorList>
            <person name="Gibbons H.S."/>
            <person name="Broomall S.M."/>
            <person name="McNew L.A."/>
            <person name="Daligault H."/>
            <person name="Chapman C."/>
            <person name="Bruce D."/>
            <person name="Karavis M."/>
            <person name="Krepps M."/>
            <person name="McGregor P.A."/>
            <person name="Hong C."/>
            <person name="Park K.H."/>
            <person name="Akmal A."/>
            <person name="Feldman A."/>
            <person name="Lin J.S."/>
            <person name="Chang W.E."/>
            <person name="Higgs B.W."/>
            <person name="Demirev P."/>
            <person name="Lindquist J."/>
            <person name="Liem A."/>
            <person name="Fochler E."/>
            <person name="Read T.D."/>
            <person name="Tapia R."/>
            <person name="Johnson S."/>
            <person name="Bishop-Lilly K.A."/>
            <person name="Detter C."/>
            <person name="Han C."/>
            <person name="Sozhamannan S."/>
            <person name="Rosenzweig C.N."/>
            <person name="Skowronski E.W."/>
        </authorList>
    </citation>
    <scope>NUCLEOTIDE SEQUENCE [LARGE SCALE GENOMIC DNA]</scope>
    <source>
        <strain evidence="1 2">AIT1</strain>
    </source>
</reference>
<protein>
    <submittedName>
        <fullName evidence="1">Uncharacterized protein</fullName>
    </submittedName>
</protein>
<sequence length="452" mass="53300">MLHVDLKDSFHLRITRELGDFPEHSFDACLFVPGELALTPEVLEERVFYQQGIQIHRTYQSTATLEPLVRSRLIRRMNREKGRPDPQYRLSMSLYGFQYVTAMEQAVHKILQGDKQDLRGELGELIELSSTILGRLRRNRPEDGTLALYFTNIDNYVSWLTEQQFLKLAAELEFQENELDLKELLMRIARRESKYRDDLEYNSARVSQDSIRMSNKMRLLRRLLEHPVSMRRVGIELGEREQKLLRAGVTAVVMSCVSFLVLRTRDALGDITAIFLLVLALLYAVRELFREDLQKKLWNWLRKGRPKWRYQFIDVNSEQTVGTALEWFDYKKFEDLPEHIRSARHSSTQQREETVIRFRSYSKMLPARFLSGYAGTRETITFDMSLLQPLMNQSTYPLYKLQDGQVEREDVERRYVFNLVTCERVGGKKESIQRWKVTMNYSRIISVEPSDT</sequence>
<organism evidence="1 2">
    <name type="scientific">Aliidiomarina taiwanensis</name>
    <dbReference type="NCBI Taxonomy" id="946228"/>
    <lineage>
        <taxon>Bacteria</taxon>
        <taxon>Pseudomonadati</taxon>
        <taxon>Pseudomonadota</taxon>
        <taxon>Gammaproteobacteria</taxon>
        <taxon>Alteromonadales</taxon>
        <taxon>Idiomarinaceae</taxon>
        <taxon>Aliidiomarina</taxon>
    </lineage>
</organism>
<keyword evidence="2" id="KW-1185">Reference proteome</keyword>
<name>A0A432WZ66_9GAMM</name>
<dbReference type="Proteomes" id="UP000286976">
    <property type="component" value="Unassembled WGS sequence"/>
</dbReference>
<dbReference type="EMBL" id="PIPQ01000007">
    <property type="protein sequence ID" value="RUO39063.1"/>
    <property type="molecule type" value="Genomic_DNA"/>
</dbReference>
<evidence type="ECO:0000313" key="1">
    <source>
        <dbReference type="EMBL" id="RUO39063.1"/>
    </source>
</evidence>
<evidence type="ECO:0000313" key="2">
    <source>
        <dbReference type="Proteomes" id="UP000286976"/>
    </source>
</evidence>
<dbReference type="OrthoDB" id="6209688at2"/>
<proteinExistence type="predicted"/>
<dbReference type="AlphaFoldDB" id="A0A432WZ66"/>
<dbReference type="RefSeq" id="WP_126757941.1">
    <property type="nucleotide sequence ID" value="NZ_PIPQ01000007.1"/>
</dbReference>
<accession>A0A432WZ66</accession>